<evidence type="ECO:0000313" key="3">
    <source>
        <dbReference type="EMBL" id="KIJ28854.1"/>
    </source>
</evidence>
<feature type="compositionally biased region" description="Basic and acidic residues" evidence="1">
    <location>
        <begin position="464"/>
        <end position="476"/>
    </location>
</feature>
<accession>A0A0C9U3T5</accession>
<feature type="compositionally biased region" description="Acidic residues" evidence="1">
    <location>
        <begin position="187"/>
        <end position="198"/>
    </location>
</feature>
<feature type="compositionally biased region" description="Basic and acidic residues" evidence="1">
    <location>
        <begin position="257"/>
        <end position="267"/>
    </location>
</feature>
<feature type="compositionally biased region" description="Acidic residues" evidence="1">
    <location>
        <begin position="229"/>
        <end position="238"/>
    </location>
</feature>
<feature type="compositionally biased region" description="Polar residues" evidence="1">
    <location>
        <begin position="492"/>
        <end position="506"/>
    </location>
</feature>
<dbReference type="EMBL" id="KN837296">
    <property type="protein sequence ID" value="KIJ28854.1"/>
    <property type="molecule type" value="Genomic_DNA"/>
</dbReference>
<keyword evidence="2" id="KW-0472">Membrane</keyword>
<feature type="compositionally biased region" description="Polar residues" evidence="1">
    <location>
        <begin position="167"/>
        <end position="178"/>
    </location>
</feature>
<keyword evidence="4" id="KW-1185">Reference proteome</keyword>
<organism evidence="3 4">
    <name type="scientific">Sphaerobolus stellatus (strain SS14)</name>
    <dbReference type="NCBI Taxonomy" id="990650"/>
    <lineage>
        <taxon>Eukaryota</taxon>
        <taxon>Fungi</taxon>
        <taxon>Dikarya</taxon>
        <taxon>Basidiomycota</taxon>
        <taxon>Agaricomycotina</taxon>
        <taxon>Agaricomycetes</taxon>
        <taxon>Phallomycetidae</taxon>
        <taxon>Geastrales</taxon>
        <taxon>Sphaerobolaceae</taxon>
        <taxon>Sphaerobolus</taxon>
    </lineage>
</organism>
<keyword evidence="2" id="KW-1133">Transmembrane helix</keyword>
<feature type="region of interest" description="Disordered" evidence="1">
    <location>
        <begin position="228"/>
        <end position="537"/>
    </location>
</feature>
<feature type="compositionally biased region" description="Pro residues" evidence="1">
    <location>
        <begin position="406"/>
        <end position="423"/>
    </location>
</feature>
<feature type="compositionally biased region" description="Pro residues" evidence="1">
    <location>
        <begin position="372"/>
        <end position="398"/>
    </location>
</feature>
<keyword evidence="2" id="KW-0812">Transmembrane</keyword>
<feature type="compositionally biased region" description="Low complexity" evidence="1">
    <location>
        <begin position="424"/>
        <end position="439"/>
    </location>
</feature>
<name>A0A0C9U3T5_SPHS4</name>
<protein>
    <submittedName>
        <fullName evidence="3">Uncharacterized protein</fullName>
    </submittedName>
</protein>
<proteinExistence type="predicted"/>
<sequence>MSPPSSWHYDVADWQYPTFAVTAPSTQPAYCPQEVEPTRPPPNHNELQGSPLYFQAPAAQSHLLSYGVDPPTIGPYRDQGVSSASTCPDTGRNGGAQDGIPSYNVHPPRCHRSAYHSSYGSHPYDPRGRTKSVYRARQSYRDQEPLPQPSPAIMDTQDDPGVECDAESSSKAATSYQLKPQHHVDYPADDDVDLDEPETSNANASAEMRNPDDDEYMYAEEQIQIHAYDEEEEWIDDEDKMKSDGAAYDPDAMAETEAEHTSEDEYYPRNAIPPPSPRCAVSPASIHHRRLRSPFSHWPRLPSGASHNAYGEPPSPPSSPRQPREYAGGRSAFQHRAQAGSSHNAYRAPPPPVSSSRQSMRDERSHISPTYRAPPPPTYCAPPPPTYRAPPPPPPLPYPRRCREPQTPPYPPTYRAPPPPMYRAPPMFRAPLSPMSSPRPSRHDHNSCNAYCAPPSPLSSPRQSRQDGLSRNDSRIQRTVPRTVPPSHPSAPMSNPNHNGFRSQSPGLARCRLTTHQVPPQAPRPNEDEDDKEDQESVKAQQIYLNVSAFYVGIMLIFYSLIANTAMS</sequence>
<feature type="compositionally biased region" description="Acidic residues" evidence="1">
    <location>
        <begin position="156"/>
        <end position="166"/>
    </location>
</feature>
<feature type="region of interest" description="Disordered" evidence="1">
    <location>
        <begin position="27"/>
        <end position="50"/>
    </location>
</feature>
<reference evidence="3 4" key="1">
    <citation type="submission" date="2014-06" db="EMBL/GenBank/DDBJ databases">
        <title>Evolutionary Origins and Diversification of the Mycorrhizal Mutualists.</title>
        <authorList>
            <consortium name="DOE Joint Genome Institute"/>
            <consortium name="Mycorrhizal Genomics Consortium"/>
            <person name="Kohler A."/>
            <person name="Kuo A."/>
            <person name="Nagy L.G."/>
            <person name="Floudas D."/>
            <person name="Copeland A."/>
            <person name="Barry K.W."/>
            <person name="Cichocki N."/>
            <person name="Veneault-Fourrey C."/>
            <person name="LaButti K."/>
            <person name="Lindquist E.A."/>
            <person name="Lipzen A."/>
            <person name="Lundell T."/>
            <person name="Morin E."/>
            <person name="Murat C."/>
            <person name="Riley R."/>
            <person name="Ohm R."/>
            <person name="Sun H."/>
            <person name="Tunlid A."/>
            <person name="Henrissat B."/>
            <person name="Grigoriev I.V."/>
            <person name="Hibbett D.S."/>
            <person name="Martin F."/>
        </authorList>
    </citation>
    <scope>NUCLEOTIDE SEQUENCE [LARGE SCALE GENOMIC DNA]</scope>
    <source>
        <strain evidence="3 4">SS14</strain>
    </source>
</reference>
<dbReference type="Proteomes" id="UP000054279">
    <property type="component" value="Unassembled WGS sequence"/>
</dbReference>
<evidence type="ECO:0000313" key="4">
    <source>
        <dbReference type="Proteomes" id="UP000054279"/>
    </source>
</evidence>
<feature type="transmembrane region" description="Helical" evidence="2">
    <location>
        <begin position="543"/>
        <end position="562"/>
    </location>
</feature>
<gene>
    <name evidence="3" type="ORF">M422DRAFT_269824</name>
</gene>
<dbReference type="AlphaFoldDB" id="A0A0C9U3T5"/>
<dbReference type="HOGENOM" id="CLU_034877_0_0_1"/>
<evidence type="ECO:0000256" key="1">
    <source>
        <dbReference type="SAM" id="MobiDB-lite"/>
    </source>
</evidence>
<feature type="region of interest" description="Disordered" evidence="1">
    <location>
        <begin position="65"/>
        <end position="214"/>
    </location>
</feature>
<evidence type="ECO:0000256" key="2">
    <source>
        <dbReference type="SAM" id="Phobius"/>
    </source>
</evidence>